<dbReference type="EMBL" id="BJWL01000348">
    <property type="protein sequence ID" value="GFS40406.1"/>
    <property type="molecule type" value="Genomic_DNA"/>
</dbReference>
<keyword evidence="3" id="KW-1185">Reference proteome</keyword>
<reference evidence="3" key="1">
    <citation type="submission" date="2019-07" db="EMBL/GenBank/DDBJ databases">
        <title>De Novo Assembly of kiwifruit Actinidia rufa.</title>
        <authorList>
            <person name="Sugita-Konishi S."/>
            <person name="Sato K."/>
            <person name="Mori E."/>
            <person name="Abe Y."/>
            <person name="Kisaki G."/>
            <person name="Hamano K."/>
            <person name="Suezawa K."/>
            <person name="Otani M."/>
            <person name="Fukuda T."/>
            <person name="Manabe T."/>
            <person name="Gomi K."/>
            <person name="Tabuchi M."/>
            <person name="Akimitsu K."/>
            <person name="Kataoka I."/>
        </authorList>
    </citation>
    <scope>NUCLEOTIDE SEQUENCE [LARGE SCALE GENOMIC DNA]</scope>
    <source>
        <strain evidence="3">cv. Fuchu</strain>
    </source>
</reference>
<feature type="compositionally biased region" description="Basic and acidic residues" evidence="1">
    <location>
        <begin position="153"/>
        <end position="181"/>
    </location>
</feature>
<comment type="caution">
    <text evidence="2">The sequence shown here is derived from an EMBL/GenBank/DDBJ whole genome shotgun (WGS) entry which is preliminary data.</text>
</comment>
<sequence>MRTRVSSRFKLPTQLRVYEGKTDPMDHLNSYKSLMALQGYSDEVMCKAFSTTLKGFARSWFIKLTLGTIDSFDDLSKLFAANFMSCRFNQAILEVEDPSDKVVVMAMMKGLRLGPLLDSLSKNVPETLSTLQSKDDKYIAVEDLAEAKRKRRGNNDKRKEPETRRTNYRDEARNKKPDQDSRQQTNDSHPRTPPCRPELVFPPLNAPIAQLKEQIANLIKKGYLRKYVANRPPLNLLERRYGDNRTIDGDIQVIHGGFGSGGCSSSSRKRHARSASGRFEEEVYNLSSTAIDAHPPITFNENDLRGLHLPYDDALVVSAVIANFNI</sequence>
<evidence type="ECO:0000256" key="1">
    <source>
        <dbReference type="SAM" id="MobiDB-lite"/>
    </source>
</evidence>
<accession>A0A7J0DQM6</accession>
<feature type="region of interest" description="Disordered" evidence="1">
    <location>
        <begin position="149"/>
        <end position="201"/>
    </location>
</feature>
<evidence type="ECO:0008006" key="4">
    <source>
        <dbReference type="Google" id="ProtNLM"/>
    </source>
</evidence>
<dbReference type="Proteomes" id="UP000585474">
    <property type="component" value="Unassembled WGS sequence"/>
</dbReference>
<organism evidence="2 3">
    <name type="scientific">Actinidia rufa</name>
    <dbReference type="NCBI Taxonomy" id="165716"/>
    <lineage>
        <taxon>Eukaryota</taxon>
        <taxon>Viridiplantae</taxon>
        <taxon>Streptophyta</taxon>
        <taxon>Embryophyta</taxon>
        <taxon>Tracheophyta</taxon>
        <taxon>Spermatophyta</taxon>
        <taxon>Magnoliopsida</taxon>
        <taxon>eudicotyledons</taxon>
        <taxon>Gunneridae</taxon>
        <taxon>Pentapetalae</taxon>
        <taxon>asterids</taxon>
        <taxon>Ericales</taxon>
        <taxon>Actinidiaceae</taxon>
        <taxon>Actinidia</taxon>
    </lineage>
</organism>
<evidence type="ECO:0000313" key="2">
    <source>
        <dbReference type="EMBL" id="GFS40406.1"/>
    </source>
</evidence>
<protein>
    <recommendedName>
        <fullName evidence="4">Retrotransposon gag domain-containing protein</fullName>
    </recommendedName>
</protein>
<gene>
    <name evidence="2" type="ORF">Acr_00g0068340</name>
</gene>
<dbReference type="OrthoDB" id="1426925at2759"/>
<proteinExistence type="predicted"/>
<dbReference type="AlphaFoldDB" id="A0A7J0DQM6"/>
<dbReference type="PANTHER" id="PTHR33223:SF10">
    <property type="entry name" value="AMINOTRANSFERASE-LIKE PLANT MOBILE DOMAIN-CONTAINING PROTEIN"/>
    <property type="match status" value="1"/>
</dbReference>
<name>A0A7J0DQM6_9ERIC</name>
<dbReference type="PANTHER" id="PTHR33223">
    <property type="entry name" value="CCHC-TYPE DOMAIN-CONTAINING PROTEIN"/>
    <property type="match status" value="1"/>
</dbReference>
<evidence type="ECO:0000313" key="3">
    <source>
        <dbReference type="Proteomes" id="UP000585474"/>
    </source>
</evidence>